<dbReference type="Proteomes" id="UP000007319">
    <property type="component" value="Plasmid AZOBR_p3"/>
</dbReference>
<organism evidence="1 2">
    <name type="scientific">Azospirillum baldaniorum</name>
    <dbReference type="NCBI Taxonomy" id="1064539"/>
    <lineage>
        <taxon>Bacteria</taxon>
        <taxon>Pseudomonadati</taxon>
        <taxon>Pseudomonadota</taxon>
        <taxon>Alphaproteobacteria</taxon>
        <taxon>Rhodospirillales</taxon>
        <taxon>Azospirillaceae</taxon>
        <taxon>Azospirillum</taxon>
    </lineage>
</organism>
<reference evidence="1 2" key="1">
    <citation type="journal article" date="2011" name="PLoS Genet.">
        <title>Azospirillum genomes reveal transition of bacteria from aquatic to terrestrial environments.</title>
        <authorList>
            <person name="Wisniewski-Dye F."/>
            <person name="Borziak K."/>
            <person name="Khalsa-Moyers G."/>
            <person name="Alexandre G."/>
            <person name="Sukharnikov L.O."/>
            <person name="Wuichet K."/>
            <person name="Hurst G.B."/>
            <person name="McDonald W.H."/>
            <person name="Robertson J.S."/>
            <person name="Barbe V."/>
            <person name="Calteau A."/>
            <person name="Rouy Z."/>
            <person name="Mangenot S."/>
            <person name="Prigent-Combaret C."/>
            <person name="Normand P."/>
            <person name="Boyer M."/>
            <person name="Siguier P."/>
            <person name="Dessaux Y."/>
            <person name="Elmerich C."/>
            <person name="Condemine G."/>
            <person name="Krishnen G."/>
            <person name="Kennedy I."/>
            <person name="Paterson A.H."/>
            <person name="Gonzalez V."/>
            <person name="Mavingui P."/>
            <person name="Zhulin I.B."/>
        </authorList>
    </citation>
    <scope>NUCLEOTIDE SEQUENCE [LARGE SCALE GENOMIC DNA]</scope>
    <source>
        <strain evidence="1 2">Sp245</strain>
    </source>
</reference>
<protein>
    <submittedName>
        <fullName evidence="1">Uncharacterized protein</fullName>
    </submittedName>
</protein>
<gene>
    <name evidence="1" type="ORF">AZOBR_p340054</name>
</gene>
<dbReference type="KEGG" id="abs:AZOBR_p340054"/>
<keyword evidence="1" id="KW-0614">Plasmid</keyword>
<evidence type="ECO:0000313" key="2">
    <source>
        <dbReference type="Proteomes" id="UP000007319"/>
    </source>
</evidence>
<sequence>MVVGTKRQLFGGPPVKLHANDGGAAPASRMLLERAADVVEGIEDSRSMAYEGAVDPIGGLAGLVGRSGPLAEEQDVHLDGTINCYESTYEPHSAES</sequence>
<name>A0A9P1JZK5_9PROT</name>
<accession>A0A9P1JZK5</accession>
<geneLocation type="plasmid" evidence="1 2">
    <name>AZOBR_p3</name>
</geneLocation>
<keyword evidence="2" id="KW-1185">Reference proteome</keyword>
<proteinExistence type="predicted"/>
<dbReference type="EMBL" id="HE577330">
    <property type="protein sequence ID" value="CCD02816.1"/>
    <property type="molecule type" value="Genomic_DNA"/>
</dbReference>
<dbReference type="RefSeq" id="WP_014199328.1">
    <property type="nucleotide sequence ID" value="NC_016595.1"/>
</dbReference>
<evidence type="ECO:0000313" key="1">
    <source>
        <dbReference type="EMBL" id="CCD02816.1"/>
    </source>
</evidence>
<dbReference type="AlphaFoldDB" id="A0A9P1JZK5"/>